<reference evidence="1 2" key="1">
    <citation type="journal article" date="2014" name="Int. J. Syst. Evol. Microbiol.">
        <title>Complete genome sequence of Corynebacterium casei LMG S-19264T (=DSM 44701T), isolated from a smear-ripened cheese.</title>
        <authorList>
            <consortium name="US DOE Joint Genome Institute (JGI-PGF)"/>
            <person name="Walter F."/>
            <person name="Albersmeier A."/>
            <person name="Kalinowski J."/>
            <person name="Ruckert C."/>
        </authorList>
    </citation>
    <scope>NUCLEOTIDE SEQUENCE [LARGE SCALE GENOMIC DNA]</scope>
    <source>
        <strain evidence="1 2">JCM 4255</strain>
    </source>
</reference>
<dbReference type="AlphaFoldDB" id="A0A7G1NIB7"/>
<dbReference type="EMBL" id="AP023439">
    <property type="protein sequence ID" value="BCL21356.1"/>
    <property type="molecule type" value="Genomic_DNA"/>
</dbReference>
<name>A0A7G1NIB7_9ACTN</name>
<sequence>MHDLIPRALHWLRLLFAPGTGKRRRGRPRRHLFPHVHLTLVSCPSASRPPQLPRHRSPYGLHSPLDGGASALVRPYVATQEREAALQERRRLALVLAADFGIDLDQHLIGARKVAA</sequence>
<protein>
    <submittedName>
        <fullName evidence="1">Uncharacterized protein</fullName>
    </submittedName>
</protein>
<evidence type="ECO:0000313" key="2">
    <source>
        <dbReference type="Proteomes" id="UP000516373"/>
    </source>
</evidence>
<proteinExistence type="predicted"/>
<evidence type="ECO:0000313" key="1">
    <source>
        <dbReference type="EMBL" id="BCL21356.1"/>
    </source>
</evidence>
<accession>A0A7G1NIB7</accession>
<gene>
    <name evidence="1" type="ORF">GCM10017668_31990</name>
</gene>
<dbReference type="KEGG" id="stui:GCM10017668_31990"/>
<organism evidence="1 2">
    <name type="scientific">Streptomyces tuirus</name>
    <dbReference type="NCBI Taxonomy" id="68278"/>
    <lineage>
        <taxon>Bacteria</taxon>
        <taxon>Bacillati</taxon>
        <taxon>Actinomycetota</taxon>
        <taxon>Actinomycetes</taxon>
        <taxon>Kitasatosporales</taxon>
        <taxon>Streptomycetaceae</taxon>
        <taxon>Streptomyces</taxon>
    </lineage>
</organism>
<dbReference type="Proteomes" id="UP000516373">
    <property type="component" value="Chromosome"/>
</dbReference>
<dbReference type="RefSeq" id="WP_190900326.1">
    <property type="nucleotide sequence ID" value="NZ_AP023439.1"/>
</dbReference>